<protein>
    <submittedName>
        <fullName evidence="1">Uncharacterized protein</fullName>
    </submittedName>
</protein>
<name>A0ABQ2S6R3_9DEIO</name>
<dbReference type="RefSeq" id="WP_189073904.1">
    <property type="nucleotide sequence ID" value="NZ_BMQN01000008.1"/>
</dbReference>
<accession>A0ABQ2S6R3</accession>
<organism evidence="1 2">
    <name type="scientific">Deinococcus sedimenti</name>
    <dbReference type="NCBI Taxonomy" id="1867090"/>
    <lineage>
        <taxon>Bacteria</taxon>
        <taxon>Thermotogati</taxon>
        <taxon>Deinococcota</taxon>
        <taxon>Deinococci</taxon>
        <taxon>Deinococcales</taxon>
        <taxon>Deinococcaceae</taxon>
        <taxon>Deinococcus</taxon>
    </lineage>
</organism>
<gene>
    <name evidence="1" type="ORF">GCM10008960_29230</name>
</gene>
<reference evidence="2" key="1">
    <citation type="journal article" date="2019" name="Int. J. Syst. Evol. Microbiol.">
        <title>The Global Catalogue of Microorganisms (GCM) 10K type strain sequencing project: providing services to taxonomists for standard genome sequencing and annotation.</title>
        <authorList>
            <consortium name="The Broad Institute Genomics Platform"/>
            <consortium name="The Broad Institute Genome Sequencing Center for Infectious Disease"/>
            <person name="Wu L."/>
            <person name="Ma J."/>
        </authorList>
    </citation>
    <scope>NUCLEOTIDE SEQUENCE [LARGE SCALE GENOMIC DNA]</scope>
    <source>
        <strain evidence="2">JCM 31405</strain>
    </source>
</reference>
<proteinExistence type="predicted"/>
<comment type="caution">
    <text evidence="1">The sequence shown here is derived from an EMBL/GenBank/DDBJ whole genome shotgun (WGS) entry which is preliminary data.</text>
</comment>
<evidence type="ECO:0000313" key="2">
    <source>
        <dbReference type="Proteomes" id="UP000644548"/>
    </source>
</evidence>
<sequence>MQRKRFEAAVDFLSIPEHNAKIHRRERNYKIPGAEKIRVHLQAFRAGETTKVDVNQGNTLDILDWRVVDGLNQMAAADAHAFRQALDAIWTAPLSPRNADRFWAAIDPALDSISPDISKHFNGLGTRASVASYFLFLADPQKFPFYRPSFGGKAIEYLYDRTEALDRASPGALLHDYGCRCAFLLREFRDAGLKLDDMVDLQSALYVMVQDHLKK</sequence>
<dbReference type="Proteomes" id="UP000644548">
    <property type="component" value="Unassembled WGS sequence"/>
</dbReference>
<keyword evidence="2" id="KW-1185">Reference proteome</keyword>
<evidence type="ECO:0000313" key="1">
    <source>
        <dbReference type="EMBL" id="GGS00683.1"/>
    </source>
</evidence>
<dbReference type="EMBL" id="BMQN01000008">
    <property type="protein sequence ID" value="GGS00683.1"/>
    <property type="molecule type" value="Genomic_DNA"/>
</dbReference>